<evidence type="ECO:0000313" key="3">
    <source>
        <dbReference type="Proteomes" id="UP000199608"/>
    </source>
</evidence>
<dbReference type="SUPFAM" id="SSF52091">
    <property type="entry name" value="SpoIIaa-like"/>
    <property type="match status" value="1"/>
</dbReference>
<protein>
    <submittedName>
        <fullName evidence="2">RsbT antagonist protein RsbS</fullName>
    </submittedName>
</protein>
<accession>A0A1H2E281</accession>
<evidence type="ECO:0000313" key="2">
    <source>
        <dbReference type="EMBL" id="SDT89282.1"/>
    </source>
</evidence>
<dbReference type="InterPro" id="IPR051932">
    <property type="entry name" value="Bact_StressResp_Reg"/>
</dbReference>
<keyword evidence="3" id="KW-1185">Reference proteome</keyword>
<feature type="domain" description="STAS" evidence="1">
    <location>
        <begin position="13"/>
        <end position="124"/>
    </location>
</feature>
<dbReference type="Proteomes" id="UP000199608">
    <property type="component" value="Unassembled WGS sequence"/>
</dbReference>
<reference evidence="3" key="1">
    <citation type="submission" date="2016-10" db="EMBL/GenBank/DDBJ databases">
        <authorList>
            <person name="Varghese N."/>
            <person name="Submissions S."/>
        </authorList>
    </citation>
    <scope>NUCLEOTIDE SEQUENCE [LARGE SCALE GENOMIC DNA]</scope>
    <source>
        <strain evidence="3">DSM 3384</strain>
    </source>
</reference>
<name>A0A1H2E281_9BACT</name>
<dbReference type="EMBL" id="FNLL01000002">
    <property type="protein sequence ID" value="SDT89282.1"/>
    <property type="molecule type" value="Genomic_DNA"/>
</dbReference>
<evidence type="ECO:0000259" key="1">
    <source>
        <dbReference type="PROSITE" id="PS50801"/>
    </source>
</evidence>
<dbReference type="Gene3D" id="3.30.750.24">
    <property type="entry name" value="STAS domain"/>
    <property type="match status" value="1"/>
</dbReference>
<proteinExistence type="predicted"/>
<dbReference type="Pfam" id="PF01740">
    <property type="entry name" value="STAS"/>
    <property type="match status" value="1"/>
</dbReference>
<dbReference type="PANTHER" id="PTHR33745">
    <property type="entry name" value="RSBT ANTAGONIST PROTEIN RSBS-RELATED"/>
    <property type="match status" value="1"/>
</dbReference>
<dbReference type="RefSeq" id="WP_092230959.1">
    <property type="nucleotide sequence ID" value="NZ_FNLL01000002.1"/>
</dbReference>
<gene>
    <name evidence="2" type="ORF">SAMN04487931_102439</name>
</gene>
<organism evidence="2 3">
    <name type="scientific">Desulfobacula phenolica</name>
    <dbReference type="NCBI Taxonomy" id="90732"/>
    <lineage>
        <taxon>Bacteria</taxon>
        <taxon>Pseudomonadati</taxon>
        <taxon>Thermodesulfobacteriota</taxon>
        <taxon>Desulfobacteria</taxon>
        <taxon>Desulfobacterales</taxon>
        <taxon>Desulfobacteraceae</taxon>
        <taxon>Desulfobacula</taxon>
    </lineage>
</organism>
<dbReference type="AlphaFoldDB" id="A0A1H2E281"/>
<dbReference type="CDD" id="cd07041">
    <property type="entry name" value="STAS_RsbR_RsbS_like"/>
    <property type="match status" value="1"/>
</dbReference>
<dbReference type="InterPro" id="IPR036513">
    <property type="entry name" value="STAS_dom_sf"/>
</dbReference>
<dbReference type="PANTHER" id="PTHR33745:SF1">
    <property type="entry name" value="RSBT ANTAGONIST PROTEIN RSBS"/>
    <property type="match status" value="1"/>
</dbReference>
<dbReference type="PROSITE" id="PS50801">
    <property type="entry name" value="STAS"/>
    <property type="match status" value="1"/>
</dbReference>
<sequence length="158" mass="17008">MATSPVNDRSVISDSGMYVVEGCLIVPVSADTDSENINCLGKKILTQVKATQAKGVIVNVSGVRVMDSYTFSMLINSARANAMVGAMTIFVGFQPGVASSLVDLDVELGDLLTAVTMEDAFDLLRKRTCGLGKKIVTDMDNHEVNFEGNWEKDGYKYG</sequence>
<dbReference type="InterPro" id="IPR002645">
    <property type="entry name" value="STAS_dom"/>
</dbReference>